<sequence length="30" mass="3037">MLTTEIPARTVAAFGPFVPSYVAPATVSAA</sequence>
<accession>A0ABT1KPB5</accession>
<comment type="caution">
    <text evidence="1">The sequence shown here is derived from an EMBL/GenBank/DDBJ whole genome shotgun (WGS) entry which is preliminary data.</text>
</comment>
<keyword evidence="2" id="KW-1185">Reference proteome</keyword>
<dbReference type="EMBL" id="SODL02000005">
    <property type="protein sequence ID" value="MCP2368658.1"/>
    <property type="molecule type" value="Genomic_DNA"/>
</dbReference>
<reference evidence="1" key="1">
    <citation type="submission" date="2022-06" db="EMBL/GenBank/DDBJ databases">
        <title>Genomic Encyclopedia of Type Strains, Phase III (KMG-III): the genomes of soil and plant-associated and newly described type strains.</title>
        <authorList>
            <person name="Whitman W."/>
        </authorList>
    </citation>
    <scope>NUCLEOTIDE SEQUENCE</scope>
    <source>
        <strain evidence="1">CPCC 202695</strain>
    </source>
</reference>
<dbReference type="Proteomes" id="UP000893823">
    <property type="component" value="Unassembled WGS sequence"/>
</dbReference>
<proteinExistence type="predicted"/>
<gene>
    <name evidence="1" type="ORF">BCL57_002834</name>
</gene>
<evidence type="ECO:0000313" key="1">
    <source>
        <dbReference type="EMBL" id="MCP2368658.1"/>
    </source>
</evidence>
<name>A0ABT1KPB5_9MICO</name>
<organism evidence="1 2">
    <name type="scientific">Agromyces flavus</name>
    <dbReference type="NCBI Taxonomy" id="589382"/>
    <lineage>
        <taxon>Bacteria</taxon>
        <taxon>Bacillati</taxon>
        <taxon>Actinomycetota</taxon>
        <taxon>Actinomycetes</taxon>
        <taxon>Micrococcales</taxon>
        <taxon>Microbacteriaceae</taxon>
        <taxon>Agromyces</taxon>
    </lineage>
</organism>
<protein>
    <submittedName>
        <fullName evidence="1">Uncharacterized protein</fullName>
    </submittedName>
</protein>
<evidence type="ECO:0000313" key="2">
    <source>
        <dbReference type="Proteomes" id="UP000893823"/>
    </source>
</evidence>